<sequence length="150" mass="16981">MKRKLISLSMLVLLAGCQKEGVVNQQAICTYENEDVKAETIFEHDGKNVIMQTNHNQIELEKVEISKEELEATAMIASEIYRPLSGVTYYYEIDDTYFNETLIIDFDKASLIELADIGLVRNMKEEVTSISIEATINSNREMGMTCSEGQ</sequence>
<dbReference type="Pfam" id="PF06998">
    <property type="entry name" value="DUF1307"/>
    <property type="match status" value="1"/>
</dbReference>
<dbReference type="EMBL" id="QJKH01000009">
    <property type="protein sequence ID" value="PXX77811.1"/>
    <property type="molecule type" value="Genomic_DNA"/>
</dbReference>
<accession>A0A318KIX7</accession>
<dbReference type="PROSITE" id="PS51257">
    <property type="entry name" value="PROKAR_LIPOPROTEIN"/>
    <property type="match status" value="1"/>
</dbReference>
<dbReference type="SUPFAM" id="SSF160704">
    <property type="entry name" value="YehR-like"/>
    <property type="match status" value="1"/>
</dbReference>
<dbReference type="Proteomes" id="UP000247612">
    <property type="component" value="Unassembled WGS sequence"/>
</dbReference>
<comment type="caution">
    <text evidence="1">The sequence shown here is derived from an EMBL/GenBank/DDBJ whole genome shotgun (WGS) entry which is preliminary data.</text>
</comment>
<reference evidence="1 2" key="1">
    <citation type="submission" date="2018-05" db="EMBL/GenBank/DDBJ databases">
        <title>Genomic Encyclopedia of Type Strains, Phase IV (KMG-IV): sequencing the most valuable type-strain genomes for metagenomic binning, comparative biology and taxonomic classification.</title>
        <authorList>
            <person name="Goeker M."/>
        </authorList>
    </citation>
    <scope>NUCLEOTIDE SEQUENCE [LARGE SCALE GENOMIC DNA]</scope>
    <source>
        <strain evidence="1 2">JC118</strain>
    </source>
</reference>
<evidence type="ECO:0000313" key="1">
    <source>
        <dbReference type="EMBL" id="PXX77811.1"/>
    </source>
</evidence>
<gene>
    <name evidence="1" type="ORF">DES51_10963</name>
</gene>
<evidence type="ECO:0000313" key="2">
    <source>
        <dbReference type="Proteomes" id="UP000247612"/>
    </source>
</evidence>
<proteinExistence type="predicted"/>
<dbReference type="AlphaFoldDB" id="A0A318KIX7"/>
<organism evidence="1 2">
    <name type="scientific">Dielma fastidiosa</name>
    <dbReference type="NCBI Taxonomy" id="1034346"/>
    <lineage>
        <taxon>Bacteria</taxon>
        <taxon>Bacillati</taxon>
        <taxon>Bacillota</taxon>
        <taxon>Erysipelotrichia</taxon>
        <taxon>Erysipelotrichales</taxon>
        <taxon>Erysipelotrichaceae</taxon>
        <taxon>Dielma</taxon>
    </lineage>
</organism>
<protein>
    <submittedName>
        <fullName evidence="1">Uncharacterized lipoprotein YehR (DUF1307 family)</fullName>
    </submittedName>
</protein>
<dbReference type="InterPro" id="IPR036699">
    <property type="entry name" value="YehR-like_sf"/>
</dbReference>
<dbReference type="Gene3D" id="3.30.1830.10">
    <property type="entry name" value="YehR-like"/>
    <property type="match status" value="1"/>
</dbReference>
<name>A0A318KIX7_9FIRM</name>
<dbReference type="InterPro" id="IPR009736">
    <property type="entry name" value="DUF1307"/>
</dbReference>
<keyword evidence="1" id="KW-0449">Lipoprotein</keyword>
<keyword evidence="2" id="KW-1185">Reference proteome</keyword>
<dbReference type="STRING" id="1034346.GCA_000313565_02723"/>
<dbReference type="RefSeq" id="WP_022939007.1">
    <property type="nucleotide sequence ID" value="NZ_CABKRQ010000007.1"/>
</dbReference>